<reference evidence="4" key="1">
    <citation type="submission" date="2017-02" db="UniProtKB">
        <authorList>
            <consortium name="WormBaseParasite"/>
        </authorList>
    </citation>
    <scope>IDENTIFICATION</scope>
</reference>
<feature type="compositionally biased region" description="Basic and acidic residues" evidence="1">
    <location>
        <begin position="18"/>
        <end position="60"/>
    </location>
</feature>
<sequence>MDQENAESPPKQRVGGGAEKEERKSGKTKSDERIQRHGSRSGERGKHTKSADSGEDDAKRLKGSAENSNEQKPQKRSSKEGPKKANSKEKENSNDNGEQDGKPSREKDEGAPEKGQMGSEEGTFTCTSAFL</sequence>
<feature type="region of interest" description="Disordered" evidence="1">
    <location>
        <begin position="1"/>
        <end position="131"/>
    </location>
</feature>
<accession>A0A0N4YF26</accession>
<gene>
    <name evidence="2" type="ORF">NBR_LOCUS15336</name>
</gene>
<feature type="compositionally biased region" description="Polar residues" evidence="1">
    <location>
        <begin position="122"/>
        <end position="131"/>
    </location>
</feature>
<dbReference type="AlphaFoldDB" id="A0A0N4YF26"/>
<organism evidence="4">
    <name type="scientific">Nippostrongylus brasiliensis</name>
    <name type="common">Rat hookworm</name>
    <dbReference type="NCBI Taxonomy" id="27835"/>
    <lineage>
        <taxon>Eukaryota</taxon>
        <taxon>Metazoa</taxon>
        <taxon>Ecdysozoa</taxon>
        <taxon>Nematoda</taxon>
        <taxon>Chromadorea</taxon>
        <taxon>Rhabditida</taxon>
        <taxon>Rhabditina</taxon>
        <taxon>Rhabditomorpha</taxon>
        <taxon>Strongyloidea</taxon>
        <taxon>Heligmosomidae</taxon>
        <taxon>Nippostrongylus</taxon>
    </lineage>
</organism>
<evidence type="ECO:0000313" key="2">
    <source>
        <dbReference type="EMBL" id="VDL78930.1"/>
    </source>
</evidence>
<dbReference type="EMBL" id="UYSL01021696">
    <property type="protein sequence ID" value="VDL78930.1"/>
    <property type="molecule type" value="Genomic_DNA"/>
</dbReference>
<dbReference type="Proteomes" id="UP000271162">
    <property type="component" value="Unassembled WGS sequence"/>
</dbReference>
<proteinExistence type="predicted"/>
<feature type="compositionally biased region" description="Basic and acidic residues" evidence="1">
    <location>
        <begin position="77"/>
        <end position="112"/>
    </location>
</feature>
<evidence type="ECO:0000313" key="4">
    <source>
        <dbReference type="WBParaSite" id="NBR_0001533501-mRNA-1"/>
    </source>
</evidence>
<dbReference type="WBParaSite" id="NBR_0001533501-mRNA-1">
    <property type="protein sequence ID" value="NBR_0001533501-mRNA-1"/>
    <property type="gene ID" value="NBR_0001533501"/>
</dbReference>
<evidence type="ECO:0000313" key="3">
    <source>
        <dbReference type="Proteomes" id="UP000271162"/>
    </source>
</evidence>
<protein>
    <submittedName>
        <fullName evidence="4">THOC2</fullName>
    </submittedName>
</protein>
<name>A0A0N4YF26_NIPBR</name>
<keyword evidence="3" id="KW-1185">Reference proteome</keyword>
<reference evidence="2 3" key="2">
    <citation type="submission" date="2018-11" db="EMBL/GenBank/DDBJ databases">
        <authorList>
            <consortium name="Pathogen Informatics"/>
        </authorList>
    </citation>
    <scope>NUCLEOTIDE SEQUENCE [LARGE SCALE GENOMIC DNA]</scope>
</reference>
<evidence type="ECO:0000256" key="1">
    <source>
        <dbReference type="SAM" id="MobiDB-lite"/>
    </source>
</evidence>